<accession>A0A8J5SWI5</accession>
<evidence type="ECO:0000313" key="5">
    <source>
        <dbReference type="EMBL" id="KAG8082055.1"/>
    </source>
</evidence>
<dbReference type="GO" id="GO:0000976">
    <property type="term" value="F:transcription cis-regulatory region binding"/>
    <property type="evidence" value="ECO:0007669"/>
    <property type="project" value="TreeGrafter"/>
</dbReference>
<dbReference type="Proteomes" id="UP000729402">
    <property type="component" value="Unassembled WGS sequence"/>
</dbReference>
<dbReference type="InterPro" id="IPR006456">
    <property type="entry name" value="ZF_HD_homeobox_Cys/His_dimer"/>
</dbReference>
<protein>
    <recommendedName>
        <fullName evidence="4">ZF-HD dimerization-type domain-containing protein</fullName>
    </recommendedName>
</protein>
<evidence type="ECO:0000256" key="2">
    <source>
        <dbReference type="ARBA" id="ARBA00022771"/>
    </source>
</evidence>
<feature type="domain" description="ZF-HD dimerization-type" evidence="4">
    <location>
        <begin position="14"/>
        <end position="59"/>
    </location>
</feature>
<proteinExistence type="predicted"/>
<dbReference type="EMBL" id="JAAALK010000086">
    <property type="protein sequence ID" value="KAG8082055.1"/>
    <property type="molecule type" value="Genomic_DNA"/>
</dbReference>
<evidence type="ECO:0000256" key="3">
    <source>
        <dbReference type="ARBA" id="ARBA00022833"/>
    </source>
</evidence>
<dbReference type="PROSITE" id="PS51523">
    <property type="entry name" value="ZF_HD_DIMER"/>
    <property type="match status" value="1"/>
</dbReference>
<organism evidence="5 6">
    <name type="scientific">Zizania palustris</name>
    <name type="common">Northern wild rice</name>
    <dbReference type="NCBI Taxonomy" id="103762"/>
    <lineage>
        <taxon>Eukaryota</taxon>
        <taxon>Viridiplantae</taxon>
        <taxon>Streptophyta</taxon>
        <taxon>Embryophyta</taxon>
        <taxon>Tracheophyta</taxon>
        <taxon>Spermatophyta</taxon>
        <taxon>Magnoliopsida</taxon>
        <taxon>Liliopsida</taxon>
        <taxon>Poales</taxon>
        <taxon>Poaceae</taxon>
        <taxon>BOP clade</taxon>
        <taxon>Oryzoideae</taxon>
        <taxon>Oryzeae</taxon>
        <taxon>Zizaniinae</taxon>
        <taxon>Zizania</taxon>
    </lineage>
</organism>
<keyword evidence="3" id="KW-0862">Zinc</keyword>
<evidence type="ECO:0000259" key="4">
    <source>
        <dbReference type="PROSITE" id="PS51523"/>
    </source>
</evidence>
<evidence type="ECO:0000313" key="6">
    <source>
        <dbReference type="Proteomes" id="UP000729402"/>
    </source>
</evidence>
<keyword evidence="1" id="KW-0479">Metal-binding</keyword>
<reference evidence="5" key="1">
    <citation type="journal article" date="2021" name="bioRxiv">
        <title>Whole Genome Assembly and Annotation of Northern Wild Rice, Zizania palustris L., Supports a Whole Genome Duplication in the Zizania Genus.</title>
        <authorList>
            <person name="Haas M."/>
            <person name="Kono T."/>
            <person name="Macchietto M."/>
            <person name="Millas R."/>
            <person name="McGilp L."/>
            <person name="Shao M."/>
            <person name="Duquette J."/>
            <person name="Hirsch C.N."/>
            <person name="Kimball J."/>
        </authorList>
    </citation>
    <scope>NUCLEOTIDE SEQUENCE</scope>
    <source>
        <tissue evidence="5">Fresh leaf tissue</tissue>
    </source>
</reference>
<dbReference type="GO" id="GO:0050793">
    <property type="term" value="P:regulation of developmental process"/>
    <property type="evidence" value="ECO:0007669"/>
    <property type="project" value="TreeGrafter"/>
</dbReference>
<gene>
    <name evidence="5" type="ORF">GUJ93_ZPchr0014g46628</name>
</gene>
<dbReference type="GO" id="GO:0005634">
    <property type="term" value="C:nucleus"/>
    <property type="evidence" value="ECO:0007669"/>
    <property type="project" value="TreeGrafter"/>
</dbReference>
<name>A0A8J5SWI5_ZIZPA</name>
<dbReference type="NCBIfam" id="TIGR01566">
    <property type="entry name" value="ZF_HD_prot_N"/>
    <property type="match status" value="1"/>
</dbReference>
<evidence type="ECO:0000256" key="1">
    <source>
        <dbReference type="ARBA" id="ARBA00022723"/>
    </source>
</evidence>
<dbReference type="PANTHER" id="PTHR31948:SF128">
    <property type="entry name" value="ZINC-FINGER HOMEODOMAIN PROTEIN 8"/>
    <property type="match status" value="1"/>
</dbReference>
<dbReference type="Pfam" id="PF04770">
    <property type="entry name" value="ZF-HD_dimer"/>
    <property type="match status" value="1"/>
</dbReference>
<dbReference type="GO" id="GO:0008270">
    <property type="term" value="F:zinc ion binding"/>
    <property type="evidence" value="ECO:0007669"/>
    <property type="project" value="UniProtKB-KW"/>
</dbReference>
<dbReference type="GO" id="GO:0003700">
    <property type="term" value="F:DNA-binding transcription factor activity"/>
    <property type="evidence" value="ECO:0007669"/>
    <property type="project" value="TreeGrafter"/>
</dbReference>
<comment type="caution">
    <text evidence="5">The sequence shown here is derived from an EMBL/GenBank/DDBJ whole genome shotgun (WGS) entry which is preliminary data.</text>
</comment>
<keyword evidence="2" id="KW-0863">Zinc-finger</keyword>
<sequence>MEHLSLVPHGGGKYKECMRNHAAVKGGQAFDGCGEYMPAAPDSLKCAACGCHRSFHRRAAAAALGVSDGACASLFFHPPPHSHSHHAAQ</sequence>
<dbReference type="AlphaFoldDB" id="A0A8J5SWI5"/>
<dbReference type="OrthoDB" id="636896at2759"/>
<keyword evidence="6" id="KW-1185">Reference proteome</keyword>
<reference evidence="5" key="2">
    <citation type="submission" date="2021-02" db="EMBL/GenBank/DDBJ databases">
        <authorList>
            <person name="Kimball J.A."/>
            <person name="Haas M.W."/>
            <person name="Macchietto M."/>
            <person name="Kono T."/>
            <person name="Duquette J."/>
            <person name="Shao M."/>
        </authorList>
    </citation>
    <scope>NUCLEOTIDE SEQUENCE</scope>
    <source>
        <tissue evidence="5">Fresh leaf tissue</tissue>
    </source>
</reference>
<dbReference type="PANTHER" id="PTHR31948">
    <property type="entry name" value="ZINC-FINGER HOMEODOMAIN PROTEIN 2"/>
    <property type="match status" value="1"/>
</dbReference>